<reference evidence="1" key="1">
    <citation type="submission" date="2023-04" db="EMBL/GenBank/DDBJ databases">
        <authorList>
            <consortium name="ELIXIR-Norway"/>
        </authorList>
    </citation>
    <scope>NUCLEOTIDE SEQUENCE [LARGE SCALE GENOMIC DNA]</scope>
</reference>
<keyword evidence="2" id="KW-1185">Reference proteome</keyword>
<organism evidence="1 2">
    <name type="scientific">Rangifer tarandus platyrhynchus</name>
    <name type="common">Svalbard reindeer</name>
    <dbReference type="NCBI Taxonomy" id="3082113"/>
    <lineage>
        <taxon>Eukaryota</taxon>
        <taxon>Metazoa</taxon>
        <taxon>Chordata</taxon>
        <taxon>Craniata</taxon>
        <taxon>Vertebrata</taxon>
        <taxon>Euteleostomi</taxon>
        <taxon>Mammalia</taxon>
        <taxon>Eutheria</taxon>
        <taxon>Laurasiatheria</taxon>
        <taxon>Artiodactyla</taxon>
        <taxon>Ruminantia</taxon>
        <taxon>Pecora</taxon>
        <taxon>Cervidae</taxon>
        <taxon>Odocoileinae</taxon>
        <taxon>Rangifer</taxon>
    </lineage>
</organism>
<dbReference type="EMBL" id="OX459937">
    <property type="protein sequence ID" value="CAI9151922.1"/>
    <property type="molecule type" value="Genomic_DNA"/>
</dbReference>
<name>A0ABN8XRD1_RANTA</name>
<proteinExistence type="predicted"/>
<protein>
    <submittedName>
        <fullName evidence="1">Uncharacterized protein</fullName>
    </submittedName>
</protein>
<gene>
    <name evidence="1" type="ORF">MRATA1EN1_LOCUS884</name>
</gene>
<accession>A0ABN8XRD1</accession>
<evidence type="ECO:0000313" key="2">
    <source>
        <dbReference type="Proteomes" id="UP001176941"/>
    </source>
</evidence>
<sequence>MVLEPLDPVFPQAGSILPLRFLRFSHELDIQSVFVVESPVNARPWLTLGFKLGSDPVFRIYTEEAPEYLTRKLPAELQTTTRKDCISEKTASLGKRTRI</sequence>
<dbReference type="Proteomes" id="UP001176941">
    <property type="component" value="Chromosome 1"/>
</dbReference>
<evidence type="ECO:0000313" key="1">
    <source>
        <dbReference type="EMBL" id="CAI9151922.1"/>
    </source>
</evidence>